<evidence type="ECO:0000256" key="7">
    <source>
        <dbReference type="SAM" id="MobiDB-lite"/>
    </source>
</evidence>
<evidence type="ECO:0000256" key="3">
    <source>
        <dbReference type="ARBA" id="ARBA00022525"/>
    </source>
</evidence>
<evidence type="ECO:0000313" key="9">
    <source>
        <dbReference type="EMBL" id="KAF7632075.1"/>
    </source>
</evidence>
<comment type="caution">
    <text evidence="9">The sequence shown here is derived from an EMBL/GenBank/DDBJ whole genome shotgun (WGS) entry which is preliminary data.</text>
</comment>
<feature type="domain" description="Pepsin inhibitor-3-like repeated" evidence="8">
    <location>
        <begin position="1"/>
        <end position="47"/>
    </location>
</feature>
<keyword evidence="5" id="KW-1015">Disulfide bond</keyword>
<dbReference type="InterPro" id="IPR010480">
    <property type="entry name" value="Pepsin-I3"/>
</dbReference>
<dbReference type="Proteomes" id="UP000605970">
    <property type="component" value="Unassembled WGS sequence"/>
</dbReference>
<dbReference type="InterPro" id="IPR051901">
    <property type="entry name" value="Protease_Inhibitor_I33"/>
</dbReference>
<organism evidence="9 10">
    <name type="scientific">Meloidogyne graminicola</name>
    <dbReference type="NCBI Taxonomy" id="189291"/>
    <lineage>
        <taxon>Eukaryota</taxon>
        <taxon>Metazoa</taxon>
        <taxon>Ecdysozoa</taxon>
        <taxon>Nematoda</taxon>
        <taxon>Chromadorea</taxon>
        <taxon>Rhabditida</taxon>
        <taxon>Tylenchina</taxon>
        <taxon>Tylenchomorpha</taxon>
        <taxon>Tylenchoidea</taxon>
        <taxon>Meloidogynidae</taxon>
        <taxon>Meloidogyninae</taxon>
        <taxon>Meloidogyne</taxon>
    </lineage>
</organism>
<sequence>MVQGDSLYIGNNFVRKLNESEQKELEEFDEKLQEYNEAFNEQINRHFSETFGRSFGRFFGKKPFESNSEENDFNDNNSNASSTLPAERKQTQKTSKLEMPKPPEFCTVVA</sequence>
<keyword evidence="10" id="KW-1185">Reference proteome</keyword>
<gene>
    <name evidence="9" type="ORF">Mgra_00008522</name>
</gene>
<dbReference type="OrthoDB" id="5905776at2759"/>
<dbReference type="PANTHER" id="PTHR37969:SF4">
    <property type="entry name" value="PEPSIN INHIBITOR-3-LIKE REPEATED DOMAIN-CONTAINING PROTEIN"/>
    <property type="match status" value="1"/>
</dbReference>
<dbReference type="EMBL" id="JABEBT010000113">
    <property type="protein sequence ID" value="KAF7632075.1"/>
    <property type="molecule type" value="Genomic_DNA"/>
</dbReference>
<protein>
    <recommendedName>
        <fullName evidence="8">Pepsin inhibitor-3-like repeated domain-containing protein</fullName>
    </recommendedName>
</protein>
<evidence type="ECO:0000256" key="2">
    <source>
        <dbReference type="ARBA" id="ARBA00008019"/>
    </source>
</evidence>
<evidence type="ECO:0000256" key="5">
    <source>
        <dbReference type="ARBA" id="ARBA00023157"/>
    </source>
</evidence>
<accession>A0A8S9ZFM6</accession>
<dbReference type="GO" id="GO:0005576">
    <property type="term" value="C:extracellular region"/>
    <property type="evidence" value="ECO:0007669"/>
    <property type="project" value="UniProtKB-SubCell"/>
</dbReference>
<feature type="coiled-coil region" evidence="6">
    <location>
        <begin position="11"/>
        <end position="45"/>
    </location>
</feature>
<dbReference type="PANTHER" id="PTHR37969">
    <property type="entry name" value="PROTEIN CBG07421-RELATED"/>
    <property type="match status" value="1"/>
</dbReference>
<feature type="region of interest" description="Disordered" evidence="7">
    <location>
        <begin position="66"/>
        <end position="110"/>
    </location>
</feature>
<dbReference type="Pfam" id="PF06394">
    <property type="entry name" value="Pepsin-I3"/>
    <property type="match status" value="1"/>
</dbReference>
<comment type="subcellular location">
    <subcellularLocation>
        <location evidence="1">Secreted</location>
    </subcellularLocation>
</comment>
<dbReference type="Gene3D" id="3.30.1120.50">
    <property type="entry name" value="Pepsin inhibitor-3"/>
    <property type="match status" value="1"/>
</dbReference>
<evidence type="ECO:0000256" key="1">
    <source>
        <dbReference type="ARBA" id="ARBA00004613"/>
    </source>
</evidence>
<proteinExistence type="inferred from homology"/>
<reference evidence="9" key="1">
    <citation type="journal article" date="2020" name="Ecol. Evol.">
        <title>Genome structure and content of the rice root-knot nematode (Meloidogyne graminicola).</title>
        <authorList>
            <person name="Phan N.T."/>
            <person name="Danchin E.G.J."/>
            <person name="Klopp C."/>
            <person name="Perfus-Barbeoch L."/>
            <person name="Kozlowski D.K."/>
            <person name="Koutsovoulos G.D."/>
            <person name="Lopez-Roques C."/>
            <person name="Bouchez O."/>
            <person name="Zahm M."/>
            <person name="Besnard G."/>
            <person name="Bellafiore S."/>
        </authorList>
    </citation>
    <scope>NUCLEOTIDE SEQUENCE</scope>
    <source>
        <strain evidence="9">VN-18</strain>
    </source>
</reference>
<keyword evidence="4" id="KW-0732">Signal</keyword>
<name>A0A8S9ZFM6_9BILA</name>
<keyword evidence="3" id="KW-0964">Secreted</keyword>
<dbReference type="AlphaFoldDB" id="A0A8S9ZFM6"/>
<comment type="similarity">
    <text evidence="2">Belongs to the protease inhibitor I33 family.</text>
</comment>
<evidence type="ECO:0000313" key="10">
    <source>
        <dbReference type="Proteomes" id="UP000605970"/>
    </source>
</evidence>
<feature type="compositionally biased region" description="Basic and acidic residues" evidence="7">
    <location>
        <begin position="86"/>
        <end position="101"/>
    </location>
</feature>
<evidence type="ECO:0000256" key="6">
    <source>
        <dbReference type="SAM" id="Coils"/>
    </source>
</evidence>
<evidence type="ECO:0000256" key="4">
    <source>
        <dbReference type="ARBA" id="ARBA00022729"/>
    </source>
</evidence>
<dbReference type="InterPro" id="IPR038412">
    <property type="entry name" value="Pepsin-I3_sf"/>
</dbReference>
<keyword evidence="6" id="KW-0175">Coiled coil</keyword>
<evidence type="ECO:0000259" key="8">
    <source>
        <dbReference type="Pfam" id="PF06394"/>
    </source>
</evidence>
<dbReference type="SUPFAM" id="SSF55149">
    <property type="entry name" value="Pepsin inhibitor-3"/>
    <property type="match status" value="1"/>
</dbReference>